<reference evidence="1 2" key="1">
    <citation type="submission" date="2014-10" db="EMBL/GenBank/DDBJ databases">
        <title>Genome sequence of a Xanthomonas strain that is pathogenic on beans.</title>
        <authorList>
            <person name="Aritua V."/>
            <person name="Sapp M."/>
            <person name="Harrison J."/>
            <person name="Smith J."/>
            <person name="Studholme D."/>
        </authorList>
    </citation>
    <scope>NUCLEOTIDE SEQUENCE [LARGE SCALE GENOMIC DNA]</scope>
    <source>
        <strain evidence="1 2">Nyagatare</strain>
    </source>
</reference>
<dbReference type="Proteomes" id="UP000029879">
    <property type="component" value="Unassembled WGS sequence"/>
</dbReference>
<evidence type="ECO:0000313" key="1">
    <source>
        <dbReference type="EMBL" id="KGK59550.1"/>
    </source>
</evidence>
<sequence length="153" mass="17834">MIDVTSKMEAFRKAACHNWNNYLMPGENVLRLDVEQSFEIIERELLRCLVLGDMGEAADLYRSKIIECLAIRVDGNLSETQAYESAKNPDGNTHWNEVDLADLDTSYDFRFYDFFDWNHYGLINYELVRAIDIVSGKRFLIPTNICKFNLLKH</sequence>
<dbReference type="RefSeq" id="WP_047693006.1">
    <property type="nucleotide sequence ID" value="NZ_KN265459.1"/>
</dbReference>
<accession>A0AB34PD59</accession>
<gene>
    <name evidence="1" type="ORF">NC00_01090</name>
</gene>
<comment type="caution">
    <text evidence="1">The sequence shown here is derived from an EMBL/GenBank/DDBJ whole genome shotgun (WGS) entry which is preliminary data.</text>
</comment>
<proteinExistence type="predicted"/>
<dbReference type="AlphaFoldDB" id="A0AB34PD59"/>
<protein>
    <submittedName>
        <fullName evidence="1">Uncharacterized protein</fullName>
    </submittedName>
</protein>
<evidence type="ECO:0000313" key="2">
    <source>
        <dbReference type="Proteomes" id="UP000029879"/>
    </source>
</evidence>
<organism evidence="1 2">
    <name type="scientific">Xanthomonas cannabis pv. phaseoli</name>
    <dbReference type="NCBI Taxonomy" id="1885902"/>
    <lineage>
        <taxon>Bacteria</taxon>
        <taxon>Pseudomonadati</taxon>
        <taxon>Pseudomonadota</taxon>
        <taxon>Gammaproteobacteria</taxon>
        <taxon>Lysobacterales</taxon>
        <taxon>Lysobacteraceae</taxon>
        <taxon>Xanthomonas</taxon>
    </lineage>
</organism>
<name>A0AB34PD59_9XANT</name>
<dbReference type="EMBL" id="JRQI01000004">
    <property type="protein sequence ID" value="KGK59550.1"/>
    <property type="molecule type" value="Genomic_DNA"/>
</dbReference>